<evidence type="ECO:0000256" key="5">
    <source>
        <dbReference type="ARBA" id="ARBA00022989"/>
    </source>
</evidence>
<feature type="transmembrane region" description="Helical" evidence="9">
    <location>
        <begin position="235"/>
        <end position="253"/>
    </location>
</feature>
<dbReference type="AlphaFoldDB" id="A0A518ES28"/>
<keyword evidence="7" id="KW-0479">Metal-binding</keyword>
<sequence length="427" mass="43864">MMSILAAFLASLVVTGLFSHVAVRIGWIDQLGDQAYRKLRKQPVALVGGAAILVGVGVAVVLEVAGERRPWEALGRTLGTIAWPGLLAAFVLGLLDDVAEDGLTARVKFGGQLLVAALVAWYPGSIFADASALECLGLGLLALIAMNAVNLFDHADGLAGILGAFAMFTGTGPMAKLFAGAALGYLPFNLFVRHSAREAPLDVGEERSRSAPYAMLGDSGSHLVGVLIATTPGAWWFLALPVLDMLRVVIGRLRRGRPFWRGDRTHIGHLLEEIGFAPVTVAMLIATALVPPVVTMGLMDGPAPLAVGLLAGAALYFGMLVMADGALPAEGRGPEGERSSAEFDSEARVPDASLSSVFARASGAADRGKGRESALESLDDGEDASGPFAAPGAGPLAGSPAGSPPESRAGSRETPRGDASGTPGATT</sequence>
<evidence type="ECO:0000256" key="7">
    <source>
        <dbReference type="PIRSR" id="PIRSR600715-1"/>
    </source>
</evidence>
<dbReference type="PANTHER" id="PTHR22926:SF3">
    <property type="entry name" value="UNDECAPRENYL-PHOSPHATE ALPHA-N-ACETYLGLUCOSAMINYL 1-PHOSPHATE TRANSFERASE"/>
    <property type="match status" value="1"/>
</dbReference>
<comment type="cofactor">
    <cofactor evidence="7">
        <name>Mg(2+)</name>
        <dbReference type="ChEBI" id="CHEBI:18420"/>
    </cofactor>
</comment>
<dbReference type="GO" id="GO:0071555">
    <property type="term" value="P:cell wall organization"/>
    <property type="evidence" value="ECO:0007669"/>
    <property type="project" value="TreeGrafter"/>
</dbReference>
<dbReference type="OrthoDB" id="9783652at2"/>
<dbReference type="GO" id="GO:0009103">
    <property type="term" value="P:lipopolysaccharide biosynthetic process"/>
    <property type="evidence" value="ECO:0007669"/>
    <property type="project" value="TreeGrafter"/>
</dbReference>
<feature type="transmembrane region" description="Helical" evidence="9">
    <location>
        <begin position="43"/>
        <end position="65"/>
    </location>
</feature>
<evidence type="ECO:0000256" key="9">
    <source>
        <dbReference type="SAM" id="Phobius"/>
    </source>
</evidence>
<feature type="binding site" evidence="7">
    <location>
        <position position="150"/>
    </location>
    <ligand>
        <name>Mg(2+)</name>
        <dbReference type="ChEBI" id="CHEBI:18420"/>
    </ligand>
</feature>
<comment type="subcellular location">
    <subcellularLocation>
        <location evidence="1">Cell membrane</location>
        <topology evidence="1">Multi-pass membrane protein</topology>
    </subcellularLocation>
</comment>
<gene>
    <name evidence="10" type="ORF">Poly30_24180</name>
</gene>
<name>A0A518ES28_9BACT</name>
<dbReference type="Pfam" id="PF00953">
    <property type="entry name" value="Glycos_transf_4"/>
    <property type="match status" value="1"/>
</dbReference>
<organism evidence="10 11">
    <name type="scientific">Saltatorellus ferox</name>
    <dbReference type="NCBI Taxonomy" id="2528018"/>
    <lineage>
        <taxon>Bacteria</taxon>
        <taxon>Pseudomonadati</taxon>
        <taxon>Planctomycetota</taxon>
        <taxon>Planctomycetia</taxon>
        <taxon>Planctomycetia incertae sedis</taxon>
        <taxon>Saltatorellus</taxon>
    </lineage>
</organism>
<feature type="transmembrane region" description="Helical" evidence="9">
    <location>
        <begin position="107"/>
        <end position="128"/>
    </location>
</feature>
<protein>
    <submittedName>
        <fullName evidence="10">WecA-like glycosyltransferase</fullName>
        <ecNumber evidence="10">2.7.8.35</ecNumber>
    </submittedName>
</protein>
<dbReference type="RefSeq" id="WP_145197488.1">
    <property type="nucleotide sequence ID" value="NZ_CP036434.1"/>
</dbReference>
<dbReference type="GO" id="GO:0044038">
    <property type="term" value="P:cell wall macromolecule biosynthetic process"/>
    <property type="evidence" value="ECO:0007669"/>
    <property type="project" value="TreeGrafter"/>
</dbReference>
<dbReference type="EMBL" id="CP036434">
    <property type="protein sequence ID" value="QDV06901.1"/>
    <property type="molecule type" value="Genomic_DNA"/>
</dbReference>
<reference evidence="10 11" key="1">
    <citation type="submission" date="2019-02" db="EMBL/GenBank/DDBJ databases">
        <title>Deep-cultivation of Planctomycetes and their phenomic and genomic characterization uncovers novel biology.</title>
        <authorList>
            <person name="Wiegand S."/>
            <person name="Jogler M."/>
            <person name="Boedeker C."/>
            <person name="Pinto D."/>
            <person name="Vollmers J."/>
            <person name="Rivas-Marin E."/>
            <person name="Kohn T."/>
            <person name="Peeters S.H."/>
            <person name="Heuer A."/>
            <person name="Rast P."/>
            <person name="Oberbeckmann S."/>
            <person name="Bunk B."/>
            <person name="Jeske O."/>
            <person name="Meyerdierks A."/>
            <person name="Storesund J.E."/>
            <person name="Kallscheuer N."/>
            <person name="Luecker S."/>
            <person name="Lage O.M."/>
            <person name="Pohl T."/>
            <person name="Merkel B.J."/>
            <person name="Hornburger P."/>
            <person name="Mueller R.-W."/>
            <person name="Bruemmer F."/>
            <person name="Labrenz M."/>
            <person name="Spormann A.M."/>
            <person name="Op den Camp H."/>
            <person name="Overmann J."/>
            <person name="Amann R."/>
            <person name="Jetten M.S.M."/>
            <person name="Mascher T."/>
            <person name="Medema M.H."/>
            <person name="Devos D.P."/>
            <person name="Kaster A.-K."/>
            <person name="Ovreas L."/>
            <person name="Rohde M."/>
            <person name="Galperin M.Y."/>
            <person name="Jogler C."/>
        </authorList>
    </citation>
    <scope>NUCLEOTIDE SEQUENCE [LARGE SCALE GENOMIC DNA]</scope>
    <source>
        <strain evidence="10 11">Poly30</strain>
    </source>
</reference>
<keyword evidence="7" id="KW-0460">Magnesium</keyword>
<evidence type="ECO:0000256" key="4">
    <source>
        <dbReference type="ARBA" id="ARBA00022692"/>
    </source>
</evidence>
<feature type="region of interest" description="Disordered" evidence="8">
    <location>
        <begin position="360"/>
        <end position="427"/>
    </location>
</feature>
<dbReference type="GO" id="GO:0046872">
    <property type="term" value="F:metal ion binding"/>
    <property type="evidence" value="ECO:0007669"/>
    <property type="project" value="UniProtKB-KW"/>
</dbReference>
<keyword evidence="3 10" id="KW-0808">Transferase</keyword>
<evidence type="ECO:0000256" key="8">
    <source>
        <dbReference type="SAM" id="MobiDB-lite"/>
    </source>
</evidence>
<keyword evidence="4 9" id="KW-0812">Transmembrane</keyword>
<feature type="transmembrane region" description="Helical" evidence="9">
    <location>
        <begin position="135"/>
        <end position="152"/>
    </location>
</feature>
<dbReference type="InterPro" id="IPR000715">
    <property type="entry name" value="Glycosyl_transferase_4"/>
</dbReference>
<dbReference type="GO" id="GO:0005886">
    <property type="term" value="C:plasma membrane"/>
    <property type="evidence" value="ECO:0007669"/>
    <property type="project" value="UniProtKB-SubCell"/>
</dbReference>
<feature type="compositionally biased region" description="Low complexity" evidence="8">
    <location>
        <begin position="384"/>
        <end position="408"/>
    </location>
</feature>
<keyword evidence="2" id="KW-1003">Cell membrane</keyword>
<evidence type="ECO:0000313" key="11">
    <source>
        <dbReference type="Proteomes" id="UP000320390"/>
    </source>
</evidence>
<dbReference type="EC" id="2.7.8.35" evidence="10"/>
<feature type="transmembrane region" description="Helical" evidence="9">
    <location>
        <begin position="77"/>
        <end position="95"/>
    </location>
</feature>
<evidence type="ECO:0000256" key="2">
    <source>
        <dbReference type="ARBA" id="ARBA00022475"/>
    </source>
</evidence>
<evidence type="ECO:0000313" key="10">
    <source>
        <dbReference type="EMBL" id="QDV06901.1"/>
    </source>
</evidence>
<accession>A0A518ES28</accession>
<feature type="transmembrane region" description="Helical" evidence="9">
    <location>
        <begin position="305"/>
        <end position="323"/>
    </location>
</feature>
<proteinExistence type="predicted"/>
<dbReference type="CDD" id="cd06853">
    <property type="entry name" value="GT_WecA_like"/>
    <property type="match status" value="1"/>
</dbReference>
<evidence type="ECO:0000256" key="6">
    <source>
        <dbReference type="ARBA" id="ARBA00023136"/>
    </source>
</evidence>
<evidence type="ECO:0000256" key="1">
    <source>
        <dbReference type="ARBA" id="ARBA00004651"/>
    </source>
</evidence>
<dbReference type="PANTHER" id="PTHR22926">
    <property type="entry name" value="PHOSPHO-N-ACETYLMURAMOYL-PENTAPEPTIDE-TRANSFERASE"/>
    <property type="match status" value="1"/>
</dbReference>
<feature type="transmembrane region" description="Helical" evidence="9">
    <location>
        <begin position="158"/>
        <end position="191"/>
    </location>
</feature>
<dbReference type="Proteomes" id="UP000320390">
    <property type="component" value="Chromosome"/>
</dbReference>
<feature type="transmembrane region" description="Helical" evidence="9">
    <location>
        <begin position="274"/>
        <end position="299"/>
    </location>
</feature>
<evidence type="ECO:0000256" key="3">
    <source>
        <dbReference type="ARBA" id="ARBA00022679"/>
    </source>
</evidence>
<feature type="binding site" evidence="7">
    <location>
        <position position="218"/>
    </location>
    <ligand>
        <name>Mg(2+)</name>
        <dbReference type="ChEBI" id="CHEBI:18420"/>
    </ligand>
</feature>
<keyword evidence="5 9" id="KW-1133">Transmembrane helix</keyword>
<dbReference type="GO" id="GO:0016780">
    <property type="term" value="F:phosphotransferase activity, for other substituted phosphate groups"/>
    <property type="evidence" value="ECO:0007669"/>
    <property type="project" value="InterPro"/>
</dbReference>
<keyword evidence="11" id="KW-1185">Reference proteome</keyword>
<keyword evidence="6 9" id="KW-0472">Membrane</keyword>